<comment type="caution">
    <text evidence="3">The sequence shown here is derived from an EMBL/GenBank/DDBJ whole genome shotgun (WGS) entry which is preliminary data.</text>
</comment>
<dbReference type="Proteomes" id="UP000541444">
    <property type="component" value="Unassembled WGS sequence"/>
</dbReference>
<reference evidence="3 4" key="1">
    <citation type="journal article" date="2020" name="IScience">
        <title>Genome Sequencing of the Endangered Kingdonia uniflora (Circaeasteraceae, Ranunculales) Reveals Potential Mechanisms of Evolutionary Specialization.</title>
        <authorList>
            <person name="Sun Y."/>
            <person name="Deng T."/>
            <person name="Zhang A."/>
            <person name="Moore M.J."/>
            <person name="Landis J.B."/>
            <person name="Lin N."/>
            <person name="Zhang H."/>
            <person name="Zhang X."/>
            <person name="Huang J."/>
            <person name="Zhang X."/>
            <person name="Sun H."/>
            <person name="Wang H."/>
        </authorList>
    </citation>
    <scope>NUCLEOTIDE SEQUENCE [LARGE SCALE GENOMIC DNA]</scope>
    <source>
        <strain evidence="3">TB1705</strain>
        <tissue evidence="3">Leaf</tissue>
    </source>
</reference>
<dbReference type="PROSITE" id="PS51375">
    <property type="entry name" value="PPR"/>
    <property type="match status" value="1"/>
</dbReference>
<dbReference type="Gene3D" id="1.25.40.10">
    <property type="entry name" value="Tetratricopeptide repeat domain"/>
    <property type="match status" value="1"/>
</dbReference>
<accession>A0A7J7NHZ2</accession>
<dbReference type="NCBIfam" id="TIGR00756">
    <property type="entry name" value="PPR"/>
    <property type="match status" value="1"/>
</dbReference>
<organism evidence="3 4">
    <name type="scientific">Kingdonia uniflora</name>
    <dbReference type="NCBI Taxonomy" id="39325"/>
    <lineage>
        <taxon>Eukaryota</taxon>
        <taxon>Viridiplantae</taxon>
        <taxon>Streptophyta</taxon>
        <taxon>Embryophyta</taxon>
        <taxon>Tracheophyta</taxon>
        <taxon>Spermatophyta</taxon>
        <taxon>Magnoliopsida</taxon>
        <taxon>Ranunculales</taxon>
        <taxon>Circaeasteraceae</taxon>
        <taxon>Kingdonia</taxon>
    </lineage>
</organism>
<dbReference type="InterPro" id="IPR046960">
    <property type="entry name" value="PPR_At4g14850-like_plant"/>
</dbReference>
<evidence type="ECO:0000313" key="3">
    <source>
        <dbReference type="EMBL" id="KAF6166777.1"/>
    </source>
</evidence>
<keyword evidence="1" id="KW-0677">Repeat</keyword>
<dbReference type="AlphaFoldDB" id="A0A7J7NHZ2"/>
<gene>
    <name evidence="3" type="ORF">GIB67_005653</name>
</gene>
<dbReference type="GO" id="GO:0009451">
    <property type="term" value="P:RNA modification"/>
    <property type="evidence" value="ECO:0007669"/>
    <property type="project" value="InterPro"/>
</dbReference>
<dbReference type="InterPro" id="IPR011990">
    <property type="entry name" value="TPR-like_helical_dom_sf"/>
</dbReference>
<dbReference type="PANTHER" id="PTHR47926:SF496">
    <property type="entry name" value="PENTACOTRIPEPTIDE-REPEAT REGION OF PRORP DOMAIN-CONTAINING PROTEIN"/>
    <property type="match status" value="1"/>
</dbReference>
<dbReference type="PANTHER" id="PTHR47926">
    <property type="entry name" value="PENTATRICOPEPTIDE REPEAT-CONTAINING PROTEIN"/>
    <property type="match status" value="1"/>
</dbReference>
<feature type="repeat" description="PPR" evidence="2">
    <location>
        <begin position="80"/>
        <end position="114"/>
    </location>
</feature>
<evidence type="ECO:0008006" key="5">
    <source>
        <dbReference type="Google" id="ProtNLM"/>
    </source>
</evidence>
<dbReference type="GO" id="GO:0003723">
    <property type="term" value="F:RNA binding"/>
    <property type="evidence" value="ECO:0007669"/>
    <property type="project" value="InterPro"/>
</dbReference>
<evidence type="ECO:0000256" key="1">
    <source>
        <dbReference type="ARBA" id="ARBA00022737"/>
    </source>
</evidence>
<dbReference type="FunFam" id="1.25.40.10:FF:000144">
    <property type="entry name" value="Pentatricopeptide repeat-containing protein, mitochondrial"/>
    <property type="match status" value="1"/>
</dbReference>
<proteinExistence type="predicted"/>
<dbReference type="OrthoDB" id="185373at2759"/>
<evidence type="ECO:0000313" key="4">
    <source>
        <dbReference type="Proteomes" id="UP000541444"/>
    </source>
</evidence>
<name>A0A7J7NHZ2_9MAGN</name>
<sequence>MLFHKMMFAGLETDAFVIYLLLSITAKLTKFEIDKQLHACNIKVGLNSDPSVGSPLVKMYFKCRNVEESQEVFDMIEQPDLVTWTLMIVSYAQHGKGLEALRAYDLMREKGIKPDLITFVGVLSTFSHNGMVEEGYFHLNSMTQDYGINPGLHHYALYRDVELGRLAAKKVLELEPSDSGTYISTSHLREEAVAHFLKFYEHIVVTGRALIFPGIQESEEAEYEVIVDIIFEENSLVFGQRGVFFYKRLIGTKIKYPRILLRFAY</sequence>
<evidence type="ECO:0000256" key="2">
    <source>
        <dbReference type="PROSITE-ProRule" id="PRU00708"/>
    </source>
</evidence>
<keyword evidence="4" id="KW-1185">Reference proteome</keyword>
<protein>
    <recommendedName>
        <fullName evidence="5">Pentatricopeptide repeat-containing protein</fullName>
    </recommendedName>
</protein>
<dbReference type="InterPro" id="IPR002885">
    <property type="entry name" value="PPR_rpt"/>
</dbReference>
<dbReference type="EMBL" id="JACGCM010000779">
    <property type="protein sequence ID" value="KAF6166777.1"/>
    <property type="molecule type" value="Genomic_DNA"/>
</dbReference>
<dbReference type="Pfam" id="PF13041">
    <property type="entry name" value="PPR_2"/>
    <property type="match status" value="1"/>
</dbReference>